<dbReference type="AlphaFoldDB" id="A0A553WC74"/>
<evidence type="ECO:0000313" key="2">
    <source>
        <dbReference type="EMBL" id="TSB02284.1"/>
    </source>
</evidence>
<protein>
    <recommendedName>
        <fullName evidence="4">DUF4231 domain-containing protein</fullName>
    </recommendedName>
</protein>
<keyword evidence="1" id="KW-0472">Membrane</keyword>
<keyword evidence="3" id="KW-1185">Reference proteome</keyword>
<organism evidence="2 3">
    <name type="scientific">Sphingorhabdus contaminans</name>
    <dbReference type="NCBI Taxonomy" id="1343899"/>
    <lineage>
        <taxon>Bacteria</taxon>
        <taxon>Pseudomonadati</taxon>
        <taxon>Pseudomonadota</taxon>
        <taxon>Alphaproteobacteria</taxon>
        <taxon>Sphingomonadales</taxon>
        <taxon>Sphingomonadaceae</taxon>
        <taxon>Sphingorhabdus</taxon>
    </lineage>
</organism>
<dbReference type="Proteomes" id="UP000320160">
    <property type="component" value="Unassembled WGS sequence"/>
</dbReference>
<dbReference type="EMBL" id="VKKU01000002">
    <property type="protein sequence ID" value="TSB02284.1"/>
    <property type="molecule type" value="Genomic_DNA"/>
</dbReference>
<keyword evidence="1" id="KW-1133">Transmembrane helix</keyword>
<reference evidence="2 3" key="1">
    <citation type="submission" date="2019-07" db="EMBL/GenBank/DDBJ databases">
        <authorList>
            <person name="Park M."/>
        </authorList>
    </citation>
    <scope>NUCLEOTIDE SEQUENCE [LARGE SCALE GENOMIC DNA]</scope>
    <source>
        <strain evidence="2 3">KCTC32445</strain>
    </source>
</reference>
<comment type="caution">
    <text evidence="2">The sequence shown here is derived from an EMBL/GenBank/DDBJ whole genome shotgun (WGS) entry which is preliminary data.</text>
</comment>
<feature type="transmembrane region" description="Helical" evidence="1">
    <location>
        <begin position="570"/>
        <end position="591"/>
    </location>
</feature>
<gene>
    <name evidence="2" type="ORF">FOM92_14385</name>
</gene>
<evidence type="ECO:0000256" key="1">
    <source>
        <dbReference type="SAM" id="Phobius"/>
    </source>
</evidence>
<evidence type="ECO:0000313" key="3">
    <source>
        <dbReference type="Proteomes" id="UP000320160"/>
    </source>
</evidence>
<proteinExistence type="predicted"/>
<feature type="transmembrane region" description="Helical" evidence="1">
    <location>
        <begin position="407"/>
        <end position="427"/>
    </location>
</feature>
<evidence type="ECO:0008006" key="4">
    <source>
        <dbReference type="Google" id="ProtNLM"/>
    </source>
</evidence>
<dbReference type="RefSeq" id="WP_143777502.1">
    <property type="nucleotide sequence ID" value="NZ_VKKU01000002.1"/>
</dbReference>
<sequence>MQGDDVGSSVLRPPVVTLDIAITGHRSRHPVFAKNKAAIAQSLSALMDLLDRMAIEESGCGGEGERPHIRLHSLLAYGADLMAVDAVQNKGWPVVAPLPFGRDLNLAINAQPVLADDIQILLDGGVVADPEIAERAAEIRGIAAKARIFELAEQDREVEALYRKHLAEPENRTAEQDFVAICSDRAAMAARVMVEHSDILIGIWDGVTHGNVGGTRHTIESALEQGIAVIWLDAGNPNQWHVLRATEELAGLGNRKAPSDSEASVREIIREALCPIGDTWQNARANRVWRDKSNRFFHAYRRIEALFGTPGLGALRSLRQHYEHPDAIAGGSGAPLLSAVAGLPGGDAALAQRIGNDILKPYAWADSVSTWLSDAYRGGMVASFLLSAFAIIGGIGYLPFATIEEKWGFAAFEFLLLAAIVVIFLTGKSRKWHERWFETRRVAEYFRHAPLLLLLGAARSTGRWPRGPKGNWPEWHVRHALRAIGLPQMQVTSAYLRSVLMLMRDFHVVPQRAYHLGKASRLKRTQHNLHRCSELLFLSAVLSVAAYLLIEMGARIGWLPHHMPHDVAKMFTFLGVLFPTLGGALAGIHYFGDFERFAAISEITAQKLGDVETRIEMLLAAHDSDISYARVSSLAHRIDDIVVDEIENWQSVFGGKHITVPV</sequence>
<keyword evidence="1" id="KW-0812">Transmembrane</keyword>
<accession>A0A553WC74</accession>
<feature type="transmembrane region" description="Helical" evidence="1">
    <location>
        <begin position="381"/>
        <end position="401"/>
    </location>
</feature>
<feature type="transmembrane region" description="Helical" evidence="1">
    <location>
        <begin position="532"/>
        <end position="550"/>
    </location>
</feature>
<name>A0A553WC74_9SPHN</name>
<dbReference type="OrthoDB" id="2968017at2"/>